<feature type="coiled-coil region" evidence="1">
    <location>
        <begin position="105"/>
        <end position="205"/>
    </location>
</feature>
<evidence type="ECO:0000313" key="4">
    <source>
        <dbReference type="Proteomes" id="UP000594262"/>
    </source>
</evidence>
<dbReference type="Proteomes" id="UP000594262">
    <property type="component" value="Unplaced"/>
</dbReference>
<feature type="region of interest" description="Disordered" evidence="2">
    <location>
        <begin position="1257"/>
        <end position="1277"/>
    </location>
</feature>
<feature type="coiled-coil region" evidence="1">
    <location>
        <begin position="231"/>
        <end position="265"/>
    </location>
</feature>
<reference evidence="3" key="1">
    <citation type="submission" date="2021-01" db="UniProtKB">
        <authorList>
            <consortium name="EnsemblMetazoa"/>
        </authorList>
    </citation>
    <scope>IDENTIFICATION</scope>
</reference>
<feature type="compositionally biased region" description="Polar residues" evidence="2">
    <location>
        <begin position="20"/>
        <end position="37"/>
    </location>
</feature>
<feature type="compositionally biased region" description="Basic and acidic residues" evidence="2">
    <location>
        <begin position="1257"/>
        <end position="1271"/>
    </location>
</feature>
<organism evidence="3 4">
    <name type="scientific">Clytia hemisphaerica</name>
    <dbReference type="NCBI Taxonomy" id="252671"/>
    <lineage>
        <taxon>Eukaryota</taxon>
        <taxon>Metazoa</taxon>
        <taxon>Cnidaria</taxon>
        <taxon>Hydrozoa</taxon>
        <taxon>Hydroidolina</taxon>
        <taxon>Leptothecata</taxon>
        <taxon>Obeliida</taxon>
        <taxon>Clytiidae</taxon>
        <taxon>Clytia</taxon>
    </lineage>
</organism>
<accession>A0A7M5X5X8</accession>
<feature type="coiled-coil region" evidence="1">
    <location>
        <begin position="479"/>
        <end position="906"/>
    </location>
</feature>
<keyword evidence="1" id="KW-0175">Coiled coil</keyword>
<keyword evidence="4" id="KW-1185">Reference proteome</keyword>
<feature type="region of interest" description="Disordered" evidence="2">
    <location>
        <begin position="1143"/>
        <end position="1172"/>
    </location>
</feature>
<feature type="compositionally biased region" description="Polar residues" evidence="2">
    <location>
        <begin position="1369"/>
        <end position="1390"/>
    </location>
</feature>
<dbReference type="Gene3D" id="1.10.287.1490">
    <property type="match status" value="1"/>
</dbReference>
<name>A0A7M5X5X8_9CNID</name>
<protein>
    <submittedName>
        <fullName evidence="3">Uncharacterized protein</fullName>
    </submittedName>
</protein>
<feature type="region of interest" description="Disordered" evidence="2">
    <location>
        <begin position="1294"/>
        <end position="1422"/>
    </location>
</feature>
<feature type="region of interest" description="Disordered" evidence="2">
    <location>
        <begin position="1052"/>
        <end position="1092"/>
    </location>
</feature>
<feature type="coiled-coil region" evidence="1">
    <location>
        <begin position="315"/>
        <end position="402"/>
    </location>
</feature>
<feature type="compositionally biased region" description="Basic and acidic residues" evidence="2">
    <location>
        <begin position="1297"/>
        <end position="1307"/>
    </location>
</feature>
<evidence type="ECO:0000256" key="1">
    <source>
        <dbReference type="SAM" id="Coils"/>
    </source>
</evidence>
<dbReference type="EnsemblMetazoa" id="CLYHEMT018501.1">
    <property type="protein sequence ID" value="CLYHEMP018501.1"/>
    <property type="gene ID" value="CLYHEMG018501"/>
</dbReference>
<dbReference type="OrthoDB" id="2436455at2759"/>
<evidence type="ECO:0000313" key="3">
    <source>
        <dbReference type="EnsemblMetazoa" id="CLYHEMP018501.1"/>
    </source>
</evidence>
<evidence type="ECO:0000256" key="2">
    <source>
        <dbReference type="SAM" id="MobiDB-lite"/>
    </source>
</evidence>
<feature type="region of interest" description="Disordered" evidence="2">
    <location>
        <begin position="1"/>
        <end position="37"/>
    </location>
</feature>
<proteinExistence type="predicted"/>
<sequence length="1422" mass="164560">MERKLRLSVSEETSSDEDLTFNNSIPVSNNTPNQPSTPVFASPLMPRKSTLDTSVNENTSPLAVFASSPQAMYRRMMIENRKLKQKVRHSELFMRRQTEFEDQVTQDIETEKQDLMERNRTLLKEQEIHLQKIQDLEDVINKIKEEVEFLQLEVQAKDKELADQAAHMKKSNEVVSDMQTLLDKLSETEDELKQHKTLYEDETKKNVALTSKVYELEQLNTEMKKEMLSTKEAVESITKEMEQRKKDYSDQLAHLQEKLEKWEQKSLTQAAKTHEALSVEIQRDAEISSLKSEVKKHVNTIKVQEATIINMGYESKNIQTKKAELELQVEHLKKEIESLKKKAEESTENYKTQSNQYMDQISTLLKQVAEHTQRNEGLNAKMTNAEEKCKMLEQQIGKFEESETRINEHLQKQTKTIEEKDGRILLLQKEIEEKKGSIVSLDVEKVKMEAKLQILTEDRLRLQEIETKHQSVLYENERLKNVESANSVLESRIESLKNVEKLYEVASNEATTLQQSLHKLAEENKEITVLKKQINTLNAETTKLSAVRDQQKQDLEESQEQASLLQKEIDQLNGELSEKMKMSKNIQELEMENESVKKTVEDYKQASTNSERSHQHLMNEVEELRKIEAENKSLLQNELQLKEKLHQIQQSSDSNQNEMIVLKEEKEKALKEIQRLEADALEQAKLRKAEQIKLEEMNSVVEEARQKSDVLTKGLVHQKKEVESKETCLQESLTKVQCLQQEIVTLKESRDKHREEMQTQQQKLTELREVEIQYKIIQSENTALQSVSENLKNLSFAYEKSEQKCQSLRQEIDDLDQLRVHNTELKCQNKTLEVELKDGASRRGQLTNEIAELRSQIENTKTEYEMTLVTKTKSFEDEKNSMKSQMVNHQMEITQLSHQNESLKQSVEHFTKLQEDWKVSEQKLVRDLASQKSSNETENSTHLKHIELYHINEIEDKNKTIGDLLQKLDQWKEAHDDQVKCSERLEALNKEVLEELKYKEESFKDLEDKYYQASNDQTNQKRSTATIRSLETQLKASEEVIIKMKKQIKELESNADQPIRRSKPIEPTNDRKLTTSTIASSSDRDDSGPLLESHLTTEDKAEQIFQRSRSTRANLRRSLIVMPTTREEVTTSEEEATFQKTYSLRQRSERRRSFQPRRYMGGHTPPSKRTFLGDPAQARISMFSTEPEEEPEVHNDWGLIANLQNEQTGIPLTELSEEDRLQELQRRNTLCLPHLKSSYPMELAVDKENHIPEKVLKDTHGKRKGESEDGPRGTYKKWRTENSLSLSNDLSYLGRSTRSESSLRRDTMTLSSTKQNEAIDAPPAQQSCAFEITMDPPKKSRPNPRMTRSLASGNLKTNESTKESKTRPPVTTTKEPASRSASTKSGSKGPTSRFHRGDGVRSSFKSATQKVAASIRGRKTNK</sequence>
<feature type="compositionally biased region" description="Polar residues" evidence="2">
    <location>
        <begin position="1349"/>
        <end position="1358"/>
    </location>
</feature>